<organism evidence="2 3">
    <name type="scientific">Hymenobacter koreensis</name>
    <dbReference type="NCBI Taxonomy" id="1084523"/>
    <lineage>
        <taxon>Bacteria</taxon>
        <taxon>Pseudomonadati</taxon>
        <taxon>Bacteroidota</taxon>
        <taxon>Cytophagia</taxon>
        <taxon>Cytophagales</taxon>
        <taxon>Hymenobacteraceae</taxon>
        <taxon>Hymenobacter</taxon>
    </lineage>
</organism>
<gene>
    <name evidence="2" type="ORF">GCM10023186_08500</name>
</gene>
<dbReference type="Proteomes" id="UP001500454">
    <property type="component" value="Unassembled WGS sequence"/>
</dbReference>
<dbReference type="PROSITE" id="PS51257">
    <property type="entry name" value="PROKAR_LIPOPROTEIN"/>
    <property type="match status" value="1"/>
</dbReference>
<evidence type="ECO:0000259" key="1">
    <source>
        <dbReference type="Pfam" id="PF21805"/>
    </source>
</evidence>
<sequence>MSSSARKHFANLASEVHHVLALWAAACAEHTLHLFEDQYPEDPRPRLALVALRAWVRGEQTMTQCRTAAFAAHAAARVATNPAAVAAARAAGQAAATAHTYAHAPHAAAYAAKAAAQAVAPVQGAATRENERAWQRRQLPGDLHAIGFPRKTSPSAEAR</sequence>
<evidence type="ECO:0000313" key="2">
    <source>
        <dbReference type="EMBL" id="GAA4375599.1"/>
    </source>
</evidence>
<dbReference type="Pfam" id="PF21805">
    <property type="entry name" value="Imm5_like"/>
    <property type="match status" value="1"/>
</dbReference>
<proteinExistence type="predicted"/>
<protein>
    <recommendedName>
        <fullName evidence="1">Imm-5-like domain-containing protein</fullName>
    </recommendedName>
</protein>
<dbReference type="InterPro" id="IPR048667">
    <property type="entry name" value="Imm5-like"/>
</dbReference>
<accession>A0ABP8IVI3</accession>
<dbReference type="RefSeq" id="WP_345221699.1">
    <property type="nucleotide sequence ID" value="NZ_BAABHA010000002.1"/>
</dbReference>
<reference evidence="3" key="1">
    <citation type="journal article" date="2019" name="Int. J. Syst. Evol. Microbiol.">
        <title>The Global Catalogue of Microorganisms (GCM) 10K type strain sequencing project: providing services to taxonomists for standard genome sequencing and annotation.</title>
        <authorList>
            <consortium name="The Broad Institute Genomics Platform"/>
            <consortium name="The Broad Institute Genome Sequencing Center for Infectious Disease"/>
            <person name="Wu L."/>
            <person name="Ma J."/>
        </authorList>
    </citation>
    <scope>NUCLEOTIDE SEQUENCE [LARGE SCALE GENOMIC DNA]</scope>
    <source>
        <strain evidence="3">JCM 17924</strain>
    </source>
</reference>
<comment type="caution">
    <text evidence="2">The sequence shown here is derived from an EMBL/GenBank/DDBJ whole genome shotgun (WGS) entry which is preliminary data.</text>
</comment>
<name>A0ABP8IVI3_9BACT</name>
<evidence type="ECO:0000313" key="3">
    <source>
        <dbReference type="Proteomes" id="UP001500454"/>
    </source>
</evidence>
<keyword evidence="3" id="KW-1185">Reference proteome</keyword>
<dbReference type="EMBL" id="BAABHA010000002">
    <property type="protein sequence ID" value="GAA4375599.1"/>
    <property type="molecule type" value="Genomic_DNA"/>
</dbReference>
<feature type="domain" description="Imm-5-like" evidence="1">
    <location>
        <begin position="12"/>
        <end position="140"/>
    </location>
</feature>